<protein>
    <submittedName>
        <fullName evidence="1">Uncharacterized protein</fullName>
    </submittedName>
</protein>
<dbReference type="RefSeq" id="WP_160315547.1">
    <property type="nucleotide sequence ID" value="NZ_LGTE01000012.1"/>
</dbReference>
<comment type="caution">
    <text evidence="1">The sequence shown here is derived from an EMBL/GenBank/DDBJ whole genome shotgun (WGS) entry which is preliminary data.</text>
</comment>
<dbReference type="AlphaFoldDB" id="A0A0L6W2Z5"/>
<evidence type="ECO:0000313" key="2">
    <source>
        <dbReference type="Proteomes" id="UP000037175"/>
    </source>
</evidence>
<accession>A0A0L6W2Z5</accession>
<keyword evidence="2" id="KW-1185">Reference proteome</keyword>
<proteinExistence type="predicted"/>
<reference evidence="2" key="1">
    <citation type="submission" date="2015-07" db="EMBL/GenBank/DDBJ databases">
        <title>Complete Genome of Thermincola ferriacetica strain Z-0001T.</title>
        <authorList>
            <person name="Lusk B."/>
            <person name="Badalamenti J.P."/>
            <person name="Parameswaran P."/>
            <person name="Bond D.R."/>
            <person name="Torres C.I."/>
        </authorList>
    </citation>
    <scope>NUCLEOTIDE SEQUENCE [LARGE SCALE GENOMIC DNA]</scope>
    <source>
        <strain evidence="2">Z-0001</strain>
    </source>
</reference>
<name>A0A0L6W2Z5_9FIRM</name>
<dbReference type="Proteomes" id="UP000037175">
    <property type="component" value="Unassembled WGS sequence"/>
</dbReference>
<dbReference type="EMBL" id="LGTE01000012">
    <property type="protein sequence ID" value="KNZ69439.1"/>
    <property type="molecule type" value="Genomic_DNA"/>
</dbReference>
<gene>
    <name evidence="1" type="ORF">Tfer_1881</name>
</gene>
<organism evidence="1 2">
    <name type="scientific">Thermincola ferriacetica</name>
    <dbReference type="NCBI Taxonomy" id="281456"/>
    <lineage>
        <taxon>Bacteria</taxon>
        <taxon>Bacillati</taxon>
        <taxon>Bacillota</taxon>
        <taxon>Clostridia</taxon>
        <taxon>Eubacteriales</taxon>
        <taxon>Thermincolaceae</taxon>
        <taxon>Thermincola</taxon>
    </lineage>
</organism>
<evidence type="ECO:0000313" key="1">
    <source>
        <dbReference type="EMBL" id="KNZ69439.1"/>
    </source>
</evidence>
<sequence>MDKKEWDIGEFVSYKLEEHDKGFRIVIEGTNKFKWLIASKIQEIKITEDDLQEYHLK</sequence>